<protein>
    <submittedName>
        <fullName evidence="2">Uncharacterized protein</fullName>
    </submittedName>
</protein>
<sequence length="150" mass="16165">MHLRSERRISCGLVAPRGPPHTPATTGPARTAAAHDTHGPSDRPTGQTEPPAVQSPFPLMPRAEGEPAETCSSEKRPWAVKTPTKARKGLLLKGKVTKPRTSDVHGLLWGQQWPLNAPTGNLAAVTLKPFARQHGEYLRFLPTGVCCITV</sequence>
<organism evidence="2 3">
    <name type="scientific">Rousettus aegyptiacus</name>
    <name type="common">Egyptian fruit bat</name>
    <name type="synonym">Pteropus aegyptiacus</name>
    <dbReference type="NCBI Taxonomy" id="9407"/>
    <lineage>
        <taxon>Eukaryota</taxon>
        <taxon>Metazoa</taxon>
        <taxon>Chordata</taxon>
        <taxon>Craniata</taxon>
        <taxon>Vertebrata</taxon>
        <taxon>Euteleostomi</taxon>
        <taxon>Mammalia</taxon>
        <taxon>Eutheria</taxon>
        <taxon>Laurasiatheria</taxon>
        <taxon>Chiroptera</taxon>
        <taxon>Yinpterochiroptera</taxon>
        <taxon>Pteropodoidea</taxon>
        <taxon>Pteropodidae</taxon>
        <taxon>Rousettinae</taxon>
        <taxon>Rousettus</taxon>
    </lineage>
</organism>
<feature type="compositionally biased region" description="Low complexity" evidence="1">
    <location>
        <begin position="23"/>
        <end position="32"/>
    </location>
</feature>
<reference evidence="2 3" key="1">
    <citation type="journal article" date="2020" name="Nature">
        <title>Six reference-quality genomes reveal evolution of bat adaptations.</title>
        <authorList>
            <person name="Jebb D."/>
            <person name="Huang Z."/>
            <person name="Pippel M."/>
            <person name="Hughes G.M."/>
            <person name="Lavrichenko K."/>
            <person name="Devanna P."/>
            <person name="Winkler S."/>
            <person name="Jermiin L.S."/>
            <person name="Skirmuntt E.C."/>
            <person name="Katzourakis A."/>
            <person name="Burkitt-Gray L."/>
            <person name="Ray D.A."/>
            <person name="Sullivan K.A.M."/>
            <person name="Roscito J.G."/>
            <person name="Kirilenko B.M."/>
            <person name="Davalos L.M."/>
            <person name="Corthals A.P."/>
            <person name="Power M.L."/>
            <person name="Jones G."/>
            <person name="Ransome R.D."/>
            <person name="Dechmann D.K.N."/>
            <person name="Locatelli A.G."/>
            <person name="Puechmaille S.J."/>
            <person name="Fedrigo O."/>
            <person name="Jarvis E.D."/>
            <person name="Hiller M."/>
            <person name="Vernes S.C."/>
            <person name="Myers E.W."/>
            <person name="Teeling E.C."/>
        </authorList>
    </citation>
    <scope>NUCLEOTIDE SEQUENCE [LARGE SCALE GENOMIC DNA]</scope>
    <source>
        <strain evidence="2">MRouAeg1</strain>
        <tissue evidence="2">Muscle</tissue>
    </source>
</reference>
<feature type="region of interest" description="Disordered" evidence="1">
    <location>
        <begin position="1"/>
        <end position="88"/>
    </location>
</feature>
<keyword evidence="3" id="KW-1185">Reference proteome</keyword>
<comment type="caution">
    <text evidence="2">The sequence shown here is derived from an EMBL/GenBank/DDBJ whole genome shotgun (WGS) entry which is preliminary data.</text>
</comment>
<accession>A0A7J8BAA3</accession>
<dbReference type="EMBL" id="JACASE010000018">
    <property type="protein sequence ID" value="KAF6395386.1"/>
    <property type="molecule type" value="Genomic_DNA"/>
</dbReference>
<evidence type="ECO:0000313" key="3">
    <source>
        <dbReference type="Proteomes" id="UP000593571"/>
    </source>
</evidence>
<dbReference type="AlphaFoldDB" id="A0A7J8BAA3"/>
<dbReference type="Proteomes" id="UP000593571">
    <property type="component" value="Unassembled WGS sequence"/>
</dbReference>
<evidence type="ECO:0000313" key="2">
    <source>
        <dbReference type="EMBL" id="KAF6395386.1"/>
    </source>
</evidence>
<proteinExistence type="predicted"/>
<evidence type="ECO:0000256" key="1">
    <source>
        <dbReference type="SAM" id="MobiDB-lite"/>
    </source>
</evidence>
<gene>
    <name evidence="2" type="ORF">HJG63_009943</name>
</gene>
<name>A0A7J8BAA3_ROUAE</name>